<evidence type="ECO:0008006" key="3">
    <source>
        <dbReference type="Google" id="ProtNLM"/>
    </source>
</evidence>
<sequence length="55" mass="6850">MFTIIRKETKKWEKSNIMIRLEKKEEHQKVENLVRESFWNVYCLGCLEHYVLHQL</sequence>
<dbReference type="EMBL" id="CYZA01000011">
    <property type="protein sequence ID" value="CUO12188.1"/>
    <property type="molecule type" value="Genomic_DNA"/>
</dbReference>
<reference evidence="1 2" key="1">
    <citation type="submission" date="2015-09" db="EMBL/GenBank/DDBJ databases">
        <authorList>
            <consortium name="Pathogen Informatics"/>
        </authorList>
    </citation>
    <scope>NUCLEOTIDE SEQUENCE [LARGE SCALE GENOMIC DNA]</scope>
    <source>
        <strain evidence="1 2">2789STDY5608838</strain>
    </source>
</reference>
<accession>A0A174CK61</accession>
<dbReference type="AlphaFoldDB" id="A0A174CK61"/>
<gene>
    <name evidence="1" type="ORF">ERS852395_02121</name>
</gene>
<organism evidence="1 2">
    <name type="scientific">Blautia obeum</name>
    <dbReference type="NCBI Taxonomy" id="40520"/>
    <lineage>
        <taxon>Bacteria</taxon>
        <taxon>Bacillati</taxon>
        <taxon>Bacillota</taxon>
        <taxon>Clostridia</taxon>
        <taxon>Lachnospirales</taxon>
        <taxon>Lachnospiraceae</taxon>
        <taxon>Blautia</taxon>
    </lineage>
</organism>
<protein>
    <recommendedName>
        <fullName evidence="3">Acetyltransferase</fullName>
    </recommendedName>
</protein>
<proteinExistence type="predicted"/>
<name>A0A174CK61_9FIRM</name>
<evidence type="ECO:0000313" key="1">
    <source>
        <dbReference type="EMBL" id="CUO12188.1"/>
    </source>
</evidence>
<evidence type="ECO:0000313" key="2">
    <source>
        <dbReference type="Proteomes" id="UP000095447"/>
    </source>
</evidence>
<dbReference type="Proteomes" id="UP000095447">
    <property type="component" value="Unassembled WGS sequence"/>
</dbReference>